<sequence>MDFIMKVLVLMCISVYALAVDIETTKSPVPSAPGRTGRKNYNNVWQPPRDYGDDGEDKDDASVDTDQGLKAPQGYDYPNFGNYKGFDPYSNYGPPRYPSYPPNFKGYPYPSFFKGGKPGDSDASPDAMSMMLALNSMDSSKKPDDGGILSKLVSDPKSAAVAAIIPLSIVAAAVVPVLMNYMMTGVQTNNGPQTITTTATDNKNGRSLDAFNNFDFLLEGIANFARSMDEDECIQKTVCRVASGDDNVLVPDYVRKAATKVISFVNDDMANSFGVQSVVEGVKKGNCNNVCYDSSSKGKH</sequence>
<reference evidence="4 5" key="1">
    <citation type="journal article" date="2022" name="Nat. Ecol. Evol.">
        <title>A masculinizing supergene underlies an exaggerated male reproductive morph in a spider.</title>
        <authorList>
            <person name="Hendrickx F."/>
            <person name="De Corte Z."/>
            <person name="Sonet G."/>
            <person name="Van Belleghem S.M."/>
            <person name="Kostlbacher S."/>
            <person name="Vangestel C."/>
        </authorList>
    </citation>
    <scope>NUCLEOTIDE SEQUENCE [LARGE SCALE GENOMIC DNA]</scope>
    <source>
        <strain evidence="4">W744_W776</strain>
    </source>
</reference>
<proteinExistence type="predicted"/>
<gene>
    <name evidence="4" type="ORF">JTE90_027411</name>
</gene>
<feature type="compositionally biased region" description="Acidic residues" evidence="1">
    <location>
        <begin position="53"/>
        <end position="63"/>
    </location>
</feature>
<feature type="chain" id="PRO_5043383801" evidence="3">
    <location>
        <begin position="20"/>
        <end position="300"/>
    </location>
</feature>
<evidence type="ECO:0000313" key="5">
    <source>
        <dbReference type="Proteomes" id="UP000827092"/>
    </source>
</evidence>
<protein>
    <submittedName>
        <fullName evidence="4">Uncharacterized protein</fullName>
    </submittedName>
</protein>
<keyword evidence="5" id="KW-1185">Reference proteome</keyword>
<evidence type="ECO:0000313" key="4">
    <source>
        <dbReference type="EMBL" id="KAG8201935.1"/>
    </source>
</evidence>
<evidence type="ECO:0000256" key="1">
    <source>
        <dbReference type="SAM" id="MobiDB-lite"/>
    </source>
</evidence>
<evidence type="ECO:0000256" key="3">
    <source>
        <dbReference type="SAM" id="SignalP"/>
    </source>
</evidence>
<dbReference type="EMBL" id="JAFNEN010000002">
    <property type="protein sequence ID" value="KAG8201935.1"/>
    <property type="molecule type" value="Genomic_DNA"/>
</dbReference>
<keyword evidence="2" id="KW-0812">Transmembrane</keyword>
<feature type="region of interest" description="Disordered" evidence="1">
    <location>
        <begin position="26"/>
        <end position="72"/>
    </location>
</feature>
<feature type="transmembrane region" description="Helical" evidence="2">
    <location>
        <begin position="159"/>
        <end position="179"/>
    </location>
</feature>
<evidence type="ECO:0000256" key="2">
    <source>
        <dbReference type="SAM" id="Phobius"/>
    </source>
</evidence>
<name>A0AAV6W2V8_9ARAC</name>
<organism evidence="4 5">
    <name type="scientific">Oedothorax gibbosus</name>
    <dbReference type="NCBI Taxonomy" id="931172"/>
    <lineage>
        <taxon>Eukaryota</taxon>
        <taxon>Metazoa</taxon>
        <taxon>Ecdysozoa</taxon>
        <taxon>Arthropoda</taxon>
        <taxon>Chelicerata</taxon>
        <taxon>Arachnida</taxon>
        <taxon>Araneae</taxon>
        <taxon>Araneomorphae</taxon>
        <taxon>Entelegynae</taxon>
        <taxon>Araneoidea</taxon>
        <taxon>Linyphiidae</taxon>
        <taxon>Erigoninae</taxon>
        <taxon>Oedothorax</taxon>
    </lineage>
</organism>
<dbReference type="AlphaFoldDB" id="A0AAV6W2V8"/>
<keyword evidence="2" id="KW-1133">Transmembrane helix</keyword>
<comment type="caution">
    <text evidence="4">The sequence shown here is derived from an EMBL/GenBank/DDBJ whole genome shotgun (WGS) entry which is preliminary data.</text>
</comment>
<dbReference type="Proteomes" id="UP000827092">
    <property type="component" value="Unassembled WGS sequence"/>
</dbReference>
<keyword evidence="3" id="KW-0732">Signal</keyword>
<accession>A0AAV6W2V8</accession>
<keyword evidence="2" id="KW-0472">Membrane</keyword>
<feature type="signal peptide" evidence="3">
    <location>
        <begin position="1"/>
        <end position="19"/>
    </location>
</feature>